<accession>A0A1M7TXK0</accession>
<evidence type="ECO:0000313" key="4">
    <source>
        <dbReference type="Proteomes" id="UP000184066"/>
    </source>
</evidence>
<evidence type="ECO:0000259" key="2">
    <source>
        <dbReference type="Pfam" id="PF20057"/>
    </source>
</evidence>
<sequence>MTRIADQLEQCRRAAMSVLHADADDRRVTDAALYLAHVVLGVSMRGLAAQQDCQPSTIMRAVRRVEQRRDDPLADALLEDASAWLRAHASAHDSSMETALTHSRPSRPAVGAPGDKEIVREAKRILRRLCEPGAFLALARGAETACVFRKGKDGLVTLARLSVAYAKAFAAREWIVATTSSPNMACYEISAVGRAWLKRIIAEEGERRRRGAEAREMAEAASPFARQHAVEGERLFPENGESVRRRVNLGETPLGWLAKRKGPDGKPFLTSAEVAAGEKLREDFELAQLGPRVAQDWTRLLAPVDEGGVSRLRGPSEGPMGARERLARALEALGPGLNDVALRACCFLEGLEATERRMGWSARSGKVVLKIALTRLAEHYGYAGAEKGRKLRKAV</sequence>
<evidence type="ECO:0000256" key="1">
    <source>
        <dbReference type="SAM" id="MobiDB-lite"/>
    </source>
</evidence>
<keyword evidence="4" id="KW-1185">Reference proteome</keyword>
<proteinExistence type="predicted"/>
<gene>
    <name evidence="3" type="ORF">SAMN05216200_11127</name>
</gene>
<dbReference type="Pfam" id="PF20057">
    <property type="entry name" value="DUF6456"/>
    <property type="match status" value="1"/>
</dbReference>
<feature type="region of interest" description="Disordered" evidence="1">
    <location>
        <begin position="95"/>
        <end position="114"/>
    </location>
</feature>
<dbReference type="AlphaFoldDB" id="A0A1M7TXK0"/>
<organism evidence="3 4">
    <name type="scientific">Oceanicella actignis</name>
    <dbReference type="NCBI Taxonomy" id="1189325"/>
    <lineage>
        <taxon>Bacteria</taxon>
        <taxon>Pseudomonadati</taxon>
        <taxon>Pseudomonadota</taxon>
        <taxon>Alphaproteobacteria</taxon>
        <taxon>Rhodobacterales</taxon>
        <taxon>Paracoccaceae</taxon>
        <taxon>Oceanicella</taxon>
    </lineage>
</organism>
<reference evidence="3 4" key="1">
    <citation type="submission" date="2016-12" db="EMBL/GenBank/DDBJ databases">
        <authorList>
            <person name="Song W.-J."/>
            <person name="Kurnit D.M."/>
        </authorList>
    </citation>
    <scope>NUCLEOTIDE SEQUENCE [LARGE SCALE GENOMIC DNA]</scope>
    <source>
        <strain evidence="3 4">CGMCC 1.10808</strain>
    </source>
</reference>
<dbReference type="EMBL" id="FRDL01000011">
    <property type="protein sequence ID" value="SHN75333.1"/>
    <property type="molecule type" value="Genomic_DNA"/>
</dbReference>
<dbReference type="InterPro" id="IPR045599">
    <property type="entry name" value="DUF6456"/>
</dbReference>
<dbReference type="Proteomes" id="UP000184066">
    <property type="component" value="Unassembled WGS sequence"/>
</dbReference>
<dbReference type="RefSeq" id="WP_245728536.1">
    <property type="nucleotide sequence ID" value="NZ_FOHL01000010.1"/>
</dbReference>
<feature type="domain" description="DUF6456" evidence="2">
    <location>
        <begin position="246"/>
        <end position="381"/>
    </location>
</feature>
<evidence type="ECO:0000313" key="3">
    <source>
        <dbReference type="EMBL" id="SHN75333.1"/>
    </source>
</evidence>
<dbReference type="STRING" id="1189325.SAMN04488119_11027"/>
<name>A0A1M7TXK0_9RHOB</name>
<protein>
    <recommendedName>
        <fullName evidence="2">DUF6456 domain-containing protein</fullName>
    </recommendedName>
</protein>